<reference evidence="4 5" key="1">
    <citation type="journal article" date="2019" name="Nat. Ecol. Evol.">
        <title>Megaphylogeny resolves global patterns of mushroom evolution.</title>
        <authorList>
            <person name="Varga T."/>
            <person name="Krizsan K."/>
            <person name="Foldi C."/>
            <person name="Dima B."/>
            <person name="Sanchez-Garcia M."/>
            <person name="Sanchez-Ramirez S."/>
            <person name="Szollosi G.J."/>
            <person name="Szarkandi J.G."/>
            <person name="Papp V."/>
            <person name="Albert L."/>
            <person name="Andreopoulos W."/>
            <person name="Angelini C."/>
            <person name="Antonin V."/>
            <person name="Barry K.W."/>
            <person name="Bougher N.L."/>
            <person name="Buchanan P."/>
            <person name="Buyck B."/>
            <person name="Bense V."/>
            <person name="Catcheside P."/>
            <person name="Chovatia M."/>
            <person name="Cooper J."/>
            <person name="Damon W."/>
            <person name="Desjardin D."/>
            <person name="Finy P."/>
            <person name="Geml J."/>
            <person name="Haridas S."/>
            <person name="Hughes K."/>
            <person name="Justo A."/>
            <person name="Karasinski D."/>
            <person name="Kautmanova I."/>
            <person name="Kiss B."/>
            <person name="Kocsube S."/>
            <person name="Kotiranta H."/>
            <person name="LaButti K.M."/>
            <person name="Lechner B.E."/>
            <person name="Liimatainen K."/>
            <person name="Lipzen A."/>
            <person name="Lukacs Z."/>
            <person name="Mihaltcheva S."/>
            <person name="Morgado L.N."/>
            <person name="Niskanen T."/>
            <person name="Noordeloos M.E."/>
            <person name="Ohm R.A."/>
            <person name="Ortiz-Santana B."/>
            <person name="Ovrebo C."/>
            <person name="Racz N."/>
            <person name="Riley R."/>
            <person name="Savchenko A."/>
            <person name="Shiryaev A."/>
            <person name="Soop K."/>
            <person name="Spirin V."/>
            <person name="Szebenyi C."/>
            <person name="Tomsovsky M."/>
            <person name="Tulloss R.E."/>
            <person name="Uehling J."/>
            <person name="Grigoriev I.V."/>
            <person name="Vagvolgyi C."/>
            <person name="Papp T."/>
            <person name="Martin F.M."/>
            <person name="Miettinen O."/>
            <person name="Hibbett D.S."/>
            <person name="Nagy L.G."/>
        </authorList>
    </citation>
    <scope>NUCLEOTIDE SEQUENCE [LARGE SCALE GENOMIC DNA]</scope>
    <source>
        <strain evidence="4 5">CBS 166.37</strain>
    </source>
</reference>
<proteinExistence type="inferred from homology"/>
<dbReference type="GO" id="GO:0000724">
    <property type="term" value="P:double-strand break repair via homologous recombination"/>
    <property type="evidence" value="ECO:0007669"/>
    <property type="project" value="TreeGrafter"/>
</dbReference>
<dbReference type="GO" id="GO:0006289">
    <property type="term" value="P:nucleotide-excision repair"/>
    <property type="evidence" value="ECO:0007669"/>
    <property type="project" value="TreeGrafter"/>
</dbReference>
<dbReference type="PANTHER" id="PTHR15114">
    <property type="entry name" value="REPLICATION PROTEIN A3"/>
    <property type="match status" value="1"/>
</dbReference>
<sequence>MSEHVSTRVNSARLPFYIGKMVRLPCKILNFNSASATVQAADGGEVIIRLIADIPMSDTFVEVIGNVVDATTIKMMGCVNLGSDLDLKLVNDTIELIHDPRFYKRMFVPDS</sequence>
<dbReference type="Proteomes" id="UP000308652">
    <property type="component" value="Unassembled WGS sequence"/>
</dbReference>
<dbReference type="PANTHER" id="PTHR15114:SF1">
    <property type="entry name" value="REPLICATION PROTEIN A 14 KDA SUBUNIT"/>
    <property type="match status" value="1"/>
</dbReference>
<comment type="similarity">
    <text evidence="2">Belongs to the replication factor A protein 3 family.</text>
</comment>
<dbReference type="GO" id="GO:0003684">
    <property type="term" value="F:damaged DNA binding"/>
    <property type="evidence" value="ECO:0007669"/>
    <property type="project" value="TreeGrafter"/>
</dbReference>
<gene>
    <name evidence="4" type="ORF">BDQ12DRAFT_689608</name>
</gene>
<keyword evidence="3" id="KW-0539">Nucleus</keyword>
<dbReference type="InterPro" id="IPR013970">
    <property type="entry name" value="Rfa2"/>
</dbReference>
<dbReference type="SUPFAM" id="SSF50249">
    <property type="entry name" value="Nucleic acid-binding proteins"/>
    <property type="match status" value="1"/>
</dbReference>
<dbReference type="Pfam" id="PF08661">
    <property type="entry name" value="Rep_fac-A_3"/>
    <property type="match status" value="1"/>
</dbReference>
<keyword evidence="5" id="KW-1185">Reference proteome</keyword>
<dbReference type="InterPro" id="IPR012340">
    <property type="entry name" value="NA-bd_OB-fold"/>
</dbReference>
<dbReference type="GO" id="GO:0005662">
    <property type="term" value="C:DNA replication factor A complex"/>
    <property type="evidence" value="ECO:0007669"/>
    <property type="project" value="TreeGrafter"/>
</dbReference>
<dbReference type="GO" id="GO:0006284">
    <property type="term" value="P:base-excision repair"/>
    <property type="evidence" value="ECO:0007669"/>
    <property type="project" value="TreeGrafter"/>
</dbReference>
<dbReference type="STRING" id="68775.A0A5C3LR21"/>
<dbReference type="EMBL" id="ML213631">
    <property type="protein sequence ID" value="TFK34446.1"/>
    <property type="molecule type" value="Genomic_DNA"/>
</dbReference>
<evidence type="ECO:0000256" key="1">
    <source>
        <dbReference type="ARBA" id="ARBA00004123"/>
    </source>
</evidence>
<dbReference type="OrthoDB" id="188186at2759"/>
<dbReference type="AlphaFoldDB" id="A0A5C3LR21"/>
<dbReference type="GO" id="GO:0003697">
    <property type="term" value="F:single-stranded DNA binding"/>
    <property type="evidence" value="ECO:0007669"/>
    <property type="project" value="TreeGrafter"/>
</dbReference>
<evidence type="ECO:0000256" key="3">
    <source>
        <dbReference type="ARBA" id="ARBA00023242"/>
    </source>
</evidence>
<organism evidence="4 5">
    <name type="scientific">Crucibulum laeve</name>
    <dbReference type="NCBI Taxonomy" id="68775"/>
    <lineage>
        <taxon>Eukaryota</taxon>
        <taxon>Fungi</taxon>
        <taxon>Dikarya</taxon>
        <taxon>Basidiomycota</taxon>
        <taxon>Agaricomycotina</taxon>
        <taxon>Agaricomycetes</taxon>
        <taxon>Agaricomycetidae</taxon>
        <taxon>Agaricales</taxon>
        <taxon>Agaricineae</taxon>
        <taxon>Nidulariaceae</taxon>
        <taxon>Crucibulum</taxon>
    </lineage>
</organism>
<evidence type="ECO:0000256" key="2">
    <source>
        <dbReference type="ARBA" id="ARBA00009761"/>
    </source>
</evidence>
<evidence type="ECO:0000313" key="5">
    <source>
        <dbReference type="Proteomes" id="UP000308652"/>
    </source>
</evidence>
<evidence type="ECO:0000313" key="4">
    <source>
        <dbReference type="EMBL" id="TFK34446.1"/>
    </source>
</evidence>
<dbReference type="GO" id="GO:0006298">
    <property type="term" value="P:mismatch repair"/>
    <property type="evidence" value="ECO:0007669"/>
    <property type="project" value="TreeGrafter"/>
</dbReference>
<accession>A0A5C3LR21</accession>
<protein>
    <submittedName>
        <fullName evidence="4">Replication factor A protein 3</fullName>
    </submittedName>
</protein>
<comment type="subcellular location">
    <subcellularLocation>
        <location evidence="1">Nucleus</location>
    </subcellularLocation>
</comment>
<dbReference type="CDD" id="cd04479">
    <property type="entry name" value="RPA3"/>
    <property type="match status" value="1"/>
</dbReference>
<dbReference type="Gene3D" id="2.40.50.140">
    <property type="entry name" value="Nucleic acid-binding proteins"/>
    <property type="match status" value="1"/>
</dbReference>
<dbReference type="GO" id="GO:0035861">
    <property type="term" value="C:site of double-strand break"/>
    <property type="evidence" value="ECO:0007669"/>
    <property type="project" value="TreeGrafter"/>
</dbReference>
<dbReference type="GO" id="GO:0006260">
    <property type="term" value="P:DNA replication"/>
    <property type="evidence" value="ECO:0007669"/>
    <property type="project" value="InterPro"/>
</dbReference>
<name>A0A5C3LR21_9AGAR</name>